<evidence type="ECO:0000256" key="1">
    <source>
        <dbReference type="SAM" id="MobiDB-lite"/>
    </source>
</evidence>
<sequence length="527" mass="59335">MTSFGYRLNPRFAIKECPSCGTLYTRDCSCSKGNVEYNILVPKPPKNCTRCARSGHPVDGPHCQGCTFLRKKLEEDLVTHFQGFQNTSESSDDSTNVVNAPREPFIVKQEHRSFVDKIICGLNKAPDSPHLHTFSPNQLHCFHCKDTLGDGEACQRCTCKRCGSGLSKGLCLICGNNQNSLNDSQSISANSLHNSPHIDERCYECGDALDGIFCQQCACNSCGKGFDQTQPSQSPVIYPPPQETSIEIWHDQEKRGIEFLKLRTLLETQELFHKLLNDVQNIHEELAEYINTLGWNSPAFYNNGDDDDVDYTIAITPVLSTEEPDNSLSIPDTIDDDFLYYENIEYVEASPHDSELVSLEVEKIVISKDEEIEDDNLHENLLKVNLLIAKIEALKDNPTPSSEFLTKSSPTSPKSVLEETNTFDDSFPEFENFCFDLEEISNGGTTTYSDISLLEYEAFSFYDDHIEEISSGSTTTQSDISLPEYDSFIFDLSNDQFPPTDKSDFTHEFDNEPAHIISPPEYDCFYL</sequence>
<feature type="region of interest" description="Disordered" evidence="1">
    <location>
        <begin position="399"/>
        <end position="419"/>
    </location>
</feature>
<proteinExistence type="predicted"/>
<dbReference type="AlphaFoldDB" id="A0A699K8M9"/>
<organism evidence="2">
    <name type="scientific">Tanacetum cinerariifolium</name>
    <name type="common">Dalmatian daisy</name>
    <name type="synonym">Chrysanthemum cinerariifolium</name>
    <dbReference type="NCBI Taxonomy" id="118510"/>
    <lineage>
        <taxon>Eukaryota</taxon>
        <taxon>Viridiplantae</taxon>
        <taxon>Streptophyta</taxon>
        <taxon>Embryophyta</taxon>
        <taxon>Tracheophyta</taxon>
        <taxon>Spermatophyta</taxon>
        <taxon>Magnoliopsida</taxon>
        <taxon>eudicotyledons</taxon>
        <taxon>Gunneridae</taxon>
        <taxon>Pentapetalae</taxon>
        <taxon>asterids</taxon>
        <taxon>campanulids</taxon>
        <taxon>Asterales</taxon>
        <taxon>Asteraceae</taxon>
        <taxon>Asteroideae</taxon>
        <taxon>Anthemideae</taxon>
        <taxon>Anthemidinae</taxon>
        <taxon>Tanacetum</taxon>
    </lineage>
</organism>
<name>A0A699K8M9_TANCI</name>
<comment type="caution">
    <text evidence="2">The sequence shown here is derived from an EMBL/GenBank/DDBJ whole genome shotgun (WGS) entry which is preliminary data.</text>
</comment>
<accession>A0A699K8M9</accession>
<dbReference type="EMBL" id="BKCJ010494034">
    <property type="protein sequence ID" value="GFA81931.1"/>
    <property type="molecule type" value="Genomic_DNA"/>
</dbReference>
<protein>
    <submittedName>
        <fullName evidence="2">Uncharacterized protein</fullName>
    </submittedName>
</protein>
<reference evidence="2" key="1">
    <citation type="journal article" date="2019" name="Sci. Rep.">
        <title>Draft genome of Tanacetum cinerariifolium, the natural source of mosquito coil.</title>
        <authorList>
            <person name="Yamashiro T."/>
            <person name="Shiraishi A."/>
            <person name="Satake H."/>
            <person name="Nakayama K."/>
        </authorList>
    </citation>
    <scope>NUCLEOTIDE SEQUENCE</scope>
</reference>
<evidence type="ECO:0000313" key="2">
    <source>
        <dbReference type="EMBL" id="GFA81931.1"/>
    </source>
</evidence>
<gene>
    <name evidence="2" type="ORF">Tci_653903</name>
</gene>